<reference evidence="1" key="1">
    <citation type="submission" date="2022-01" db="EMBL/GenBank/DDBJ databases">
        <authorList>
            <person name="King R."/>
        </authorList>
    </citation>
    <scope>NUCLEOTIDE SEQUENCE</scope>
</reference>
<evidence type="ECO:0000313" key="2">
    <source>
        <dbReference type="Proteomes" id="UP001152798"/>
    </source>
</evidence>
<gene>
    <name evidence="1" type="ORF">NEZAVI_LOCUS3570</name>
</gene>
<keyword evidence="2" id="KW-1185">Reference proteome</keyword>
<evidence type="ECO:0000313" key="1">
    <source>
        <dbReference type="EMBL" id="CAH1392809.1"/>
    </source>
</evidence>
<name>A0A9P0ED83_NEZVI</name>
<sequence length="31" mass="3739">MNSLLYYLKQFKGYALFGNLNRSRGMLFKQH</sequence>
<accession>A0A9P0ED83</accession>
<dbReference type="AlphaFoldDB" id="A0A9P0ED83"/>
<dbReference type="Proteomes" id="UP001152798">
    <property type="component" value="Chromosome 2"/>
</dbReference>
<proteinExistence type="predicted"/>
<protein>
    <submittedName>
        <fullName evidence="1">Uncharacterized protein</fullName>
    </submittedName>
</protein>
<organism evidence="1 2">
    <name type="scientific">Nezara viridula</name>
    <name type="common">Southern green stink bug</name>
    <name type="synonym">Cimex viridulus</name>
    <dbReference type="NCBI Taxonomy" id="85310"/>
    <lineage>
        <taxon>Eukaryota</taxon>
        <taxon>Metazoa</taxon>
        <taxon>Ecdysozoa</taxon>
        <taxon>Arthropoda</taxon>
        <taxon>Hexapoda</taxon>
        <taxon>Insecta</taxon>
        <taxon>Pterygota</taxon>
        <taxon>Neoptera</taxon>
        <taxon>Paraneoptera</taxon>
        <taxon>Hemiptera</taxon>
        <taxon>Heteroptera</taxon>
        <taxon>Panheteroptera</taxon>
        <taxon>Pentatomomorpha</taxon>
        <taxon>Pentatomoidea</taxon>
        <taxon>Pentatomidae</taxon>
        <taxon>Pentatominae</taxon>
        <taxon>Nezara</taxon>
    </lineage>
</organism>
<dbReference type="EMBL" id="OV725078">
    <property type="protein sequence ID" value="CAH1392809.1"/>
    <property type="molecule type" value="Genomic_DNA"/>
</dbReference>